<gene>
    <name evidence="2" type="ORF">Sangu_2060500</name>
</gene>
<feature type="domain" description="Reverse transcriptase Ty1/copia-type" evidence="1">
    <location>
        <begin position="207"/>
        <end position="303"/>
    </location>
</feature>
<dbReference type="PANTHER" id="PTHR34222:SF99">
    <property type="entry name" value="PROTEIN, PUTATIVE-RELATED"/>
    <property type="match status" value="1"/>
</dbReference>
<reference evidence="2" key="2">
    <citation type="journal article" date="2024" name="Plant">
        <title>Genomic evolution and insights into agronomic trait innovations of Sesamum species.</title>
        <authorList>
            <person name="Miao H."/>
            <person name="Wang L."/>
            <person name="Qu L."/>
            <person name="Liu H."/>
            <person name="Sun Y."/>
            <person name="Le M."/>
            <person name="Wang Q."/>
            <person name="Wei S."/>
            <person name="Zheng Y."/>
            <person name="Lin W."/>
            <person name="Duan Y."/>
            <person name="Cao H."/>
            <person name="Xiong S."/>
            <person name="Wang X."/>
            <person name="Wei L."/>
            <person name="Li C."/>
            <person name="Ma Q."/>
            <person name="Ju M."/>
            <person name="Zhao R."/>
            <person name="Li G."/>
            <person name="Mu C."/>
            <person name="Tian Q."/>
            <person name="Mei H."/>
            <person name="Zhang T."/>
            <person name="Gao T."/>
            <person name="Zhang H."/>
        </authorList>
    </citation>
    <scope>NUCLEOTIDE SEQUENCE</scope>
    <source>
        <strain evidence="2">G01</strain>
    </source>
</reference>
<dbReference type="SUPFAM" id="SSF56672">
    <property type="entry name" value="DNA/RNA polymerases"/>
    <property type="match status" value="1"/>
</dbReference>
<dbReference type="EMBL" id="JACGWK010000013">
    <property type="protein sequence ID" value="KAL0319043.1"/>
    <property type="molecule type" value="Genomic_DNA"/>
</dbReference>
<comment type="caution">
    <text evidence="2">The sequence shown here is derived from an EMBL/GenBank/DDBJ whole genome shotgun (WGS) entry which is preliminary data.</text>
</comment>
<accession>A0AAW2LLA9</accession>
<name>A0AAW2LLA9_9LAMI</name>
<dbReference type="CDD" id="cd09272">
    <property type="entry name" value="RNase_HI_RT_Ty1"/>
    <property type="match status" value="1"/>
</dbReference>
<dbReference type="InterPro" id="IPR043502">
    <property type="entry name" value="DNA/RNA_pol_sf"/>
</dbReference>
<dbReference type="InterPro" id="IPR013103">
    <property type="entry name" value="RVT_2"/>
</dbReference>
<reference evidence="2" key="1">
    <citation type="submission" date="2020-06" db="EMBL/GenBank/DDBJ databases">
        <authorList>
            <person name="Li T."/>
            <person name="Hu X."/>
            <person name="Zhang T."/>
            <person name="Song X."/>
            <person name="Zhang H."/>
            <person name="Dai N."/>
            <person name="Sheng W."/>
            <person name="Hou X."/>
            <person name="Wei L."/>
        </authorList>
    </citation>
    <scope>NUCLEOTIDE SEQUENCE</scope>
    <source>
        <strain evidence="2">G01</strain>
        <tissue evidence="2">Leaf</tissue>
    </source>
</reference>
<evidence type="ECO:0000313" key="2">
    <source>
        <dbReference type="EMBL" id="KAL0319043.1"/>
    </source>
</evidence>
<organism evidence="2">
    <name type="scientific">Sesamum angustifolium</name>
    <dbReference type="NCBI Taxonomy" id="2727405"/>
    <lineage>
        <taxon>Eukaryota</taxon>
        <taxon>Viridiplantae</taxon>
        <taxon>Streptophyta</taxon>
        <taxon>Embryophyta</taxon>
        <taxon>Tracheophyta</taxon>
        <taxon>Spermatophyta</taxon>
        <taxon>Magnoliopsida</taxon>
        <taxon>eudicotyledons</taxon>
        <taxon>Gunneridae</taxon>
        <taxon>Pentapetalae</taxon>
        <taxon>asterids</taxon>
        <taxon>lamiids</taxon>
        <taxon>Lamiales</taxon>
        <taxon>Pedaliaceae</taxon>
        <taxon>Sesamum</taxon>
    </lineage>
</organism>
<dbReference type="PANTHER" id="PTHR34222">
    <property type="entry name" value="GAG_PRE-INTEGRS DOMAIN-CONTAINING PROTEIN"/>
    <property type="match status" value="1"/>
</dbReference>
<dbReference type="AlphaFoldDB" id="A0AAW2LLA9"/>
<sequence length="439" mass="49897">MGLSEIFDHLRDQLLVMDPVPTVNKAYSMVLRVEKQREVNVDYTNTMDNAAMQVRAGNKREYIPTQRRYTDKKGQLCSNCNRSGHTRDTCFKLHGTPDWYKDLIEKKKKEGDGIRGYNAQVEENKIINFRRLGHPSLSVLKHVPDVKSIDTSTTCMEPRSYLEASKDARWVDAMNEELTALDKNETWELASLPRERKPLGASGFLSFSPVAKSVTVRVFMAVAVAKGWPLWQLDVNNAFLHGHLDEEVYMVPPEGYTCAFLDDFALKRSLYGLKQASRQWNIELTTKLQDFGLTRSITGFCIFLGSTLVSWKTKKQATVSRSSAEAEYRSMGAAVCELLWLSYLLRALQIPFTPVPFCWVSSYPLMFLVVINWPTSSQNPTIGDFARLFVKLGLAPNLHLAGGMSKYGIAVLQQMLQRQKVEDDEVDADVLPRWTLKVY</sequence>
<proteinExistence type="predicted"/>
<evidence type="ECO:0000259" key="1">
    <source>
        <dbReference type="Pfam" id="PF07727"/>
    </source>
</evidence>
<dbReference type="Pfam" id="PF07727">
    <property type="entry name" value="RVT_2"/>
    <property type="match status" value="1"/>
</dbReference>
<protein>
    <submittedName>
        <fullName evidence="2">Retrovirus-related Pol polyprotein from transposon RE2</fullName>
    </submittedName>
</protein>